<organism evidence="6 7">
    <name type="scientific">Microbacterium mcarthurae</name>
    <dbReference type="NCBI Taxonomy" id="3035918"/>
    <lineage>
        <taxon>Bacteria</taxon>
        <taxon>Bacillati</taxon>
        <taxon>Actinomycetota</taxon>
        <taxon>Actinomycetes</taxon>
        <taxon>Micrococcales</taxon>
        <taxon>Microbacteriaceae</taxon>
        <taxon>Microbacterium</taxon>
    </lineage>
</organism>
<dbReference type="InterPro" id="IPR050985">
    <property type="entry name" value="Alpha-glycosidase_related"/>
</dbReference>
<comment type="caution">
    <text evidence="6">The sequence shown here is derived from an EMBL/GenBank/DDBJ whole genome shotgun (WGS) entry which is preliminary data.</text>
</comment>
<accession>A0ABW9GJ05</accession>
<keyword evidence="4 6" id="KW-0326">Glycosidase</keyword>
<dbReference type="Proteomes" id="UP001630303">
    <property type="component" value="Unassembled WGS sequence"/>
</dbReference>
<evidence type="ECO:0000256" key="2">
    <source>
        <dbReference type="ARBA" id="ARBA00012755"/>
    </source>
</evidence>
<feature type="domain" description="Glycosyl hydrolase family 36 N-terminal" evidence="5">
    <location>
        <begin position="106"/>
        <end position="240"/>
    </location>
</feature>
<evidence type="ECO:0000313" key="6">
    <source>
        <dbReference type="EMBL" id="MFM2720023.1"/>
    </source>
</evidence>
<proteinExistence type="predicted"/>
<dbReference type="GO" id="GO:0004557">
    <property type="term" value="F:alpha-galactosidase activity"/>
    <property type="evidence" value="ECO:0007669"/>
    <property type="project" value="UniProtKB-EC"/>
</dbReference>
<dbReference type="PANTHER" id="PTHR43053">
    <property type="entry name" value="GLYCOSIDASE FAMILY 31"/>
    <property type="match status" value="1"/>
</dbReference>
<sequence length="686" mass="74804">MIHHLRAAGVDLIIDARGTAAPVVVHWGRALGDLDTAALTALADASAPAIAPSSIDHPFRVSVVPLLTEGWTGRPAVEISPHAAALRHIGTGRDGDAVLTMLALGDARIELRYALSPEGVLLVDRRVRNDGPADIEVRALAALLPVPSRAREVLDFTGRWAGEREPQRLRPGHGVWARDTRHGRGGHDDPFLFTVGTPGFGFRHGEVWATHVAWSGDRSVWLERSDLGASVVGAGERLDGHVLAPGETYAAPTVVAVWSDEGLDGLSARLHPWVRSWATPRGPRPVTLNTWEAVYFDHSLERLTPLVEAAARVGAERLVLDDGWFHGRTDDRRALGDWTVDERVWPDGLGPLISRVSEAGLQFGLWVEPEMVSADSDLARAHPDWMLTPADAVSWRWQHVLDLTHPDAWRHVFDSLDALLTQYPIAALKWDHNRDLLVPHSGGQVRALYRLLDALRAAHPDVEIESCASGGARIDLGILRRVDRFWTSDTNDPLARQRIQRWTGILIPPEFLGSHVGDERAHTTGRTASMAFRLATALFLHAGIESDISRLDDAQLDVLARWTEVYRTHRALVHGGTAVRSDDADPALLQHGVVSPDRTEGLFAYVALDRFEAALPSPISLPGLDPLRRYRVRVCDVGAPVRTVQDADPAWLANGVELPGSVLAEGVLTAPLLAPGEALLLHAVAV</sequence>
<dbReference type="Gene3D" id="3.20.20.70">
    <property type="entry name" value="Aldolase class I"/>
    <property type="match status" value="1"/>
</dbReference>
<reference evidence="6 7" key="1">
    <citation type="submission" date="2023-03" db="EMBL/GenBank/DDBJ databases">
        <title>MT1 and MT2 Draft Genomes of Novel Species.</title>
        <authorList>
            <person name="Venkateswaran K."/>
        </authorList>
    </citation>
    <scope>NUCLEOTIDE SEQUENCE [LARGE SCALE GENOMIC DNA]</scope>
    <source>
        <strain evidence="6 7">IF8SW-P5</strain>
    </source>
</reference>
<evidence type="ECO:0000256" key="1">
    <source>
        <dbReference type="ARBA" id="ARBA00001255"/>
    </source>
</evidence>
<keyword evidence="7" id="KW-1185">Reference proteome</keyword>
<evidence type="ECO:0000256" key="3">
    <source>
        <dbReference type="ARBA" id="ARBA00022801"/>
    </source>
</evidence>
<evidence type="ECO:0000256" key="4">
    <source>
        <dbReference type="ARBA" id="ARBA00023295"/>
    </source>
</evidence>
<dbReference type="Gene3D" id="2.70.98.60">
    <property type="entry name" value="alpha-galactosidase from lactobacil brevis"/>
    <property type="match status" value="1"/>
</dbReference>
<comment type="catalytic activity">
    <reaction evidence="1">
        <text>Hydrolysis of terminal, non-reducing alpha-D-galactose residues in alpha-D-galactosides, including galactose oligosaccharides, galactomannans and galactolipids.</text>
        <dbReference type="EC" id="3.2.1.22"/>
    </reaction>
</comment>
<dbReference type="InterPro" id="IPR002252">
    <property type="entry name" value="Glyco_hydro_36"/>
</dbReference>
<protein>
    <recommendedName>
        <fullName evidence="2">alpha-galactosidase</fullName>
        <ecNumber evidence="2">3.2.1.22</ecNumber>
    </recommendedName>
</protein>
<dbReference type="CDD" id="cd14791">
    <property type="entry name" value="GH36"/>
    <property type="match status" value="1"/>
</dbReference>
<keyword evidence="3 6" id="KW-0378">Hydrolase</keyword>
<evidence type="ECO:0000313" key="7">
    <source>
        <dbReference type="Proteomes" id="UP001630303"/>
    </source>
</evidence>
<dbReference type="EMBL" id="JAROCE010000001">
    <property type="protein sequence ID" value="MFM2720023.1"/>
    <property type="molecule type" value="Genomic_DNA"/>
</dbReference>
<dbReference type="InterPro" id="IPR038417">
    <property type="entry name" value="Alpga-gal_N_sf"/>
</dbReference>
<dbReference type="InterPro" id="IPR031704">
    <property type="entry name" value="Glyco_hydro_36_N"/>
</dbReference>
<dbReference type="PANTHER" id="PTHR43053:SF3">
    <property type="entry name" value="ALPHA-GALACTOSIDASE C-RELATED"/>
    <property type="match status" value="1"/>
</dbReference>
<dbReference type="PRINTS" id="PR00743">
    <property type="entry name" value="GLHYDRLASE36"/>
</dbReference>
<dbReference type="SUPFAM" id="SSF51445">
    <property type="entry name" value="(Trans)glycosidases"/>
    <property type="match status" value="1"/>
</dbReference>
<name>A0ABW9GJ05_9MICO</name>
<dbReference type="InterPro" id="IPR013785">
    <property type="entry name" value="Aldolase_TIM"/>
</dbReference>
<dbReference type="Pfam" id="PF16875">
    <property type="entry name" value="Glyco_hydro_36N"/>
    <property type="match status" value="1"/>
</dbReference>
<evidence type="ECO:0000259" key="5">
    <source>
        <dbReference type="Pfam" id="PF16875"/>
    </source>
</evidence>
<dbReference type="Pfam" id="PF02065">
    <property type="entry name" value="Melibiase"/>
    <property type="match status" value="1"/>
</dbReference>
<dbReference type="RefSeq" id="WP_408905188.1">
    <property type="nucleotide sequence ID" value="NZ_JAROCE010000001.1"/>
</dbReference>
<dbReference type="EC" id="3.2.1.22" evidence="2"/>
<dbReference type="InterPro" id="IPR017853">
    <property type="entry name" value="GH"/>
</dbReference>
<gene>
    <name evidence="6" type="ORF">P5G46_05870</name>
</gene>